<dbReference type="Pfam" id="PF09294">
    <property type="entry name" value="Interfer-bind"/>
    <property type="match status" value="1"/>
</dbReference>
<reference evidence="6" key="1">
    <citation type="submission" date="2012-01" db="EMBL/GenBank/DDBJ databases">
        <authorList>
            <person name="Walter R."/>
            <person name="Schartl M."/>
            <person name="Warren W."/>
        </authorList>
    </citation>
    <scope>NUCLEOTIDE SEQUENCE [LARGE SCALE GENOMIC DNA]</scope>
    <source>
        <strain evidence="6">JP 163 A</strain>
    </source>
</reference>
<evidence type="ECO:0000259" key="4">
    <source>
        <dbReference type="Pfam" id="PF09294"/>
    </source>
</evidence>
<feature type="signal peptide" evidence="2">
    <location>
        <begin position="1"/>
        <end position="39"/>
    </location>
</feature>
<proteinExistence type="predicted"/>
<dbReference type="Ensembl" id="ENSXMAT00000007425.2">
    <property type="protein sequence ID" value="ENSXMAP00000007417.1"/>
    <property type="gene ID" value="ENSXMAG00000007398.2"/>
</dbReference>
<keyword evidence="6" id="KW-1185">Reference proteome</keyword>
<dbReference type="InterPro" id="IPR050650">
    <property type="entry name" value="Type-II_Cytokine-TF_Rcpt"/>
</dbReference>
<dbReference type="GeneTree" id="ENSGT00510000051617"/>
<feature type="domain" description="Interferon/interleukin receptor" evidence="4">
    <location>
        <begin position="130"/>
        <end position="217"/>
    </location>
</feature>
<dbReference type="HOGENOM" id="CLU_879873_0_0_1"/>
<dbReference type="STRING" id="8083.ENSXMAP00000007417"/>
<dbReference type="OMA" id="ACSRHGD"/>
<reference evidence="5" key="4">
    <citation type="submission" date="2025-09" db="UniProtKB">
        <authorList>
            <consortium name="Ensembl"/>
        </authorList>
    </citation>
    <scope>IDENTIFICATION</scope>
    <source>
        <strain evidence="5">JP 163 A</strain>
    </source>
</reference>
<dbReference type="GO" id="GO:0005886">
    <property type="term" value="C:plasma membrane"/>
    <property type="evidence" value="ECO:0007669"/>
    <property type="project" value="TreeGrafter"/>
</dbReference>
<evidence type="ECO:0000256" key="2">
    <source>
        <dbReference type="SAM" id="SignalP"/>
    </source>
</evidence>
<evidence type="ECO:0000259" key="3">
    <source>
        <dbReference type="Pfam" id="PF01108"/>
    </source>
</evidence>
<organism evidence="5 6">
    <name type="scientific">Xiphophorus maculatus</name>
    <name type="common">Southern platyfish</name>
    <name type="synonym">Platypoecilus maculatus</name>
    <dbReference type="NCBI Taxonomy" id="8083"/>
    <lineage>
        <taxon>Eukaryota</taxon>
        <taxon>Metazoa</taxon>
        <taxon>Chordata</taxon>
        <taxon>Craniata</taxon>
        <taxon>Vertebrata</taxon>
        <taxon>Euteleostomi</taxon>
        <taxon>Actinopterygii</taxon>
        <taxon>Neopterygii</taxon>
        <taxon>Teleostei</taxon>
        <taxon>Neoteleostei</taxon>
        <taxon>Acanthomorphata</taxon>
        <taxon>Ovalentaria</taxon>
        <taxon>Atherinomorphae</taxon>
        <taxon>Cyprinodontiformes</taxon>
        <taxon>Poeciliidae</taxon>
        <taxon>Poeciliinae</taxon>
        <taxon>Xiphophorus</taxon>
    </lineage>
</organism>
<dbReference type="AlphaFoldDB" id="M3ZYX3"/>
<keyword evidence="1" id="KW-1133">Transmembrane helix</keyword>
<accession>M3ZYX3</accession>
<dbReference type="InterPro" id="IPR013783">
    <property type="entry name" value="Ig-like_fold"/>
</dbReference>
<reference evidence="6" key="2">
    <citation type="journal article" date="2013" name="Nat. Genet.">
        <title>The genome of the platyfish, Xiphophorus maculatus, provides insights into evolutionary adaptation and several complex traits.</title>
        <authorList>
            <person name="Schartl M."/>
            <person name="Walter R.B."/>
            <person name="Shen Y."/>
            <person name="Garcia T."/>
            <person name="Catchen J."/>
            <person name="Amores A."/>
            <person name="Braasch I."/>
            <person name="Chalopin D."/>
            <person name="Volff J.N."/>
            <person name="Lesch K.P."/>
            <person name="Bisazza A."/>
            <person name="Minx P."/>
            <person name="Hillier L."/>
            <person name="Wilson R.K."/>
            <person name="Fuerstenberg S."/>
            <person name="Boore J."/>
            <person name="Searle S."/>
            <person name="Postlethwait J.H."/>
            <person name="Warren W.C."/>
        </authorList>
    </citation>
    <scope>NUCLEOTIDE SEQUENCE [LARGE SCALE GENOMIC DNA]</scope>
    <source>
        <strain evidence="6">JP 163 A</strain>
    </source>
</reference>
<name>M3ZYX3_XIPMA</name>
<feature type="domain" description="Fibronectin type-III" evidence="3">
    <location>
        <begin position="25"/>
        <end position="112"/>
    </location>
</feature>
<sequence>MEMLVNMDHWRRLCPSTDLFHPNFFILVLFCVVRPAADAFKTPSPIDVVIDQSSLKWNSTASDVTFTAEFHDFESDWTPIETCTETRFTSCDLSSEESDRCIRRRVAAWRNGVESEPVEACSRDGHACSPNFTLTAAPESLTVNLKRNHNLHEEHADNLKYWIYFWKKGAQLKNHRVTLSSELIDGLEVGETYCVMVQFALHWKEYGPPSCMQCETIPSSSGSKRAQIIVICSIVLTIVFVVVFAYVRLFKSKKIKEILRPPYTIPTTFREPLPGRNCPFVAVSPSEEHYDVVSGLTPNQPRGV</sequence>
<dbReference type="InterPro" id="IPR036116">
    <property type="entry name" value="FN3_sf"/>
</dbReference>
<dbReference type="CTD" id="3460"/>
<dbReference type="InterPro" id="IPR003961">
    <property type="entry name" value="FN3_dom"/>
</dbReference>
<keyword evidence="1" id="KW-0472">Membrane</keyword>
<dbReference type="eggNOG" id="ENOG502SACV">
    <property type="taxonomic scope" value="Eukaryota"/>
</dbReference>
<dbReference type="GO" id="GO:0004896">
    <property type="term" value="F:cytokine receptor activity"/>
    <property type="evidence" value="ECO:0007669"/>
    <property type="project" value="TreeGrafter"/>
</dbReference>
<dbReference type="Pfam" id="PF01108">
    <property type="entry name" value="Tissue_fac"/>
    <property type="match status" value="1"/>
</dbReference>
<feature type="chain" id="PRO_5004046772" evidence="2">
    <location>
        <begin position="40"/>
        <end position="304"/>
    </location>
</feature>
<keyword evidence="1" id="KW-0812">Transmembrane</keyword>
<evidence type="ECO:0000256" key="1">
    <source>
        <dbReference type="SAM" id="Phobius"/>
    </source>
</evidence>
<feature type="transmembrane region" description="Helical" evidence="1">
    <location>
        <begin position="228"/>
        <end position="250"/>
    </location>
</feature>
<dbReference type="GeneID" id="102233126"/>
<reference evidence="5" key="3">
    <citation type="submission" date="2025-08" db="UniProtKB">
        <authorList>
            <consortium name="Ensembl"/>
        </authorList>
    </citation>
    <scope>IDENTIFICATION</scope>
    <source>
        <strain evidence="5">JP 163 A</strain>
    </source>
</reference>
<protein>
    <submittedName>
        <fullName evidence="5">Interferon gamma receptor 2</fullName>
    </submittedName>
</protein>
<dbReference type="Proteomes" id="UP000002852">
    <property type="component" value="Unassembled WGS sequence"/>
</dbReference>
<evidence type="ECO:0000313" key="6">
    <source>
        <dbReference type="Proteomes" id="UP000002852"/>
    </source>
</evidence>
<dbReference type="Gene3D" id="2.60.40.10">
    <property type="entry name" value="Immunoglobulins"/>
    <property type="match status" value="1"/>
</dbReference>
<dbReference type="SUPFAM" id="SSF49265">
    <property type="entry name" value="Fibronectin type III"/>
    <property type="match status" value="2"/>
</dbReference>
<dbReference type="PANTHER" id="PTHR20859:SF84">
    <property type="entry name" value="INTERFERON ALPHA_BETA RECEPTOR 2"/>
    <property type="match status" value="1"/>
</dbReference>
<evidence type="ECO:0000313" key="5">
    <source>
        <dbReference type="Ensembl" id="ENSXMAP00000007417.1"/>
    </source>
</evidence>
<keyword evidence="2" id="KW-0732">Signal</keyword>
<dbReference type="RefSeq" id="NP_001347728.1">
    <property type="nucleotide sequence ID" value="NM_001360799.1"/>
</dbReference>
<dbReference type="InParanoid" id="M3ZYX3"/>
<dbReference type="PANTHER" id="PTHR20859">
    <property type="entry name" value="INTERFERON/INTERLEUKIN RECEPTOR"/>
    <property type="match status" value="1"/>
</dbReference>
<dbReference type="InterPro" id="IPR015373">
    <property type="entry name" value="Interferon/interleukin_rcp_dom"/>
</dbReference>